<evidence type="ECO:0000256" key="9">
    <source>
        <dbReference type="ARBA" id="ARBA00022962"/>
    </source>
</evidence>
<dbReference type="SUPFAM" id="SSF52317">
    <property type="entry name" value="Class I glutamine amidotransferase-like"/>
    <property type="match status" value="1"/>
</dbReference>
<proteinExistence type="predicted"/>
<evidence type="ECO:0000313" key="14">
    <source>
        <dbReference type="Proteomes" id="UP000001343"/>
    </source>
</evidence>
<dbReference type="PRINTS" id="PR00099">
    <property type="entry name" value="CPSGATASE"/>
</dbReference>
<dbReference type="FunFam" id="3.40.50.880:FF:000047">
    <property type="entry name" value="GMP synthase [glutamine-hydrolyzing] subunit A"/>
    <property type="match status" value="1"/>
</dbReference>
<dbReference type="SUPFAM" id="SSF52402">
    <property type="entry name" value="Adenine nucleotide alpha hydrolases-like"/>
    <property type="match status" value="1"/>
</dbReference>
<dbReference type="GO" id="GO:0003921">
    <property type="term" value="F:GMP synthase activity"/>
    <property type="evidence" value="ECO:0007669"/>
    <property type="project" value="InterPro"/>
</dbReference>
<dbReference type="Gene3D" id="3.40.50.880">
    <property type="match status" value="1"/>
</dbReference>
<dbReference type="Pfam" id="PF00117">
    <property type="entry name" value="GATase"/>
    <property type="match status" value="1"/>
</dbReference>
<comment type="caution">
    <text evidence="13">The sequence shown here is derived from an EMBL/GenBank/DDBJ whole genome shotgun (WGS) entry which is preliminary data.</text>
</comment>
<dbReference type="PRINTS" id="PR00097">
    <property type="entry name" value="ANTSNTHASEII"/>
</dbReference>
<keyword evidence="9" id="KW-0315">Glutamine amidotransferase</keyword>
<evidence type="ECO:0000256" key="7">
    <source>
        <dbReference type="ARBA" id="ARBA00022755"/>
    </source>
</evidence>
<comment type="pathway">
    <text evidence="2">Purine metabolism; GMP biosynthesis; GMP from XMP (L-Gln route): step 1/1.</text>
</comment>
<feature type="domain" description="GMPS ATP-PPase" evidence="12">
    <location>
        <begin position="225"/>
        <end position="421"/>
    </location>
</feature>
<keyword evidence="6 11" id="KW-0332">GMP biosynthesis</keyword>
<protein>
    <recommendedName>
        <fullName evidence="3">GMP synthase (glutamine-hydrolyzing)</fullName>
        <ecNumber evidence="3">6.3.5.2</ecNumber>
    </recommendedName>
    <alternativeName>
        <fullName evidence="10">GMP synthetase</fullName>
    </alternativeName>
</protein>
<dbReference type="InterPro" id="IPR029062">
    <property type="entry name" value="Class_I_gatase-like"/>
</dbReference>
<dbReference type="InterPro" id="IPR025777">
    <property type="entry name" value="GMPS_ATP_PPase_dom"/>
</dbReference>
<comment type="function">
    <text evidence="1">Catalyzes the synthesis of GMP from XMP.</text>
</comment>
<evidence type="ECO:0000256" key="6">
    <source>
        <dbReference type="ARBA" id="ARBA00022749"/>
    </source>
</evidence>
<dbReference type="PANTHER" id="PTHR11922:SF2">
    <property type="entry name" value="GMP SYNTHASE [GLUTAMINE-HYDROLYZING]"/>
    <property type="match status" value="1"/>
</dbReference>
<accession>A0AA87MN49</accession>
<dbReference type="NCBIfam" id="TIGR00888">
    <property type="entry name" value="guaA_Nterm"/>
    <property type="match status" value="1"/>
</dbReference>
<dbReference type="PROSITE" id="PS51273">
    <property type="entry name" value="GATASE_TYPE_1"/>
    <property type="match status" value="1"/>
</dbReference>
<evidence type="ECO:0000256" key="2">
    <source>
        <dbReference type="ARBA" id="ARBA00005153"/>
    </source>
</evidence>
<gene>
    <name evidence="13" type="primary">guaA</name>
    <name evidence="13" type="ORF">LEP1GSC125_4179</name>
</gene>
<evidence type="ECO:0000256" key="8">
    <source>
        <dbReference type="ARBA" id="ARBA00022840"/>
    </source>
</evidence>
<evidence type="ECO:0000256" key="11">
    <source>
        <dbReference type="PROSITE-ProRule" id="PRU00886"/>
    </source>
</evidence>
<dbReference type="InterPro" id="IPR014729">
    <property type="entry name" value="Rossmann-like_a/b/a_fold"/>
</dbReference>
<dbReference type="InterPro" id="IPR001674">
    <property type="entry name" value="GMP_synth_C"/>
</dbReference>
<dbReference type="Gene3D" id="3.40.50.620">
    <property type="entry name" value="HUPs"/>
    <property type="match status" value="1"/>
</dbReference>
<evidence type="ECO:0000313" key="13">
    <source>
        <dbReference type="EMBL" id="EKR99353.1"/>
    </source>
</evidence>
<dbReference type="Gene3D" id="3.30.300.10">
    <property type="match status" value="2"/>
</dbReference>
<dbReference type="PROSITE" id="PS51553">
    <property type="entry name" value="GMPS_ATP_PPASE"/>
    <property type="match status" value="1"/>
</dbReference>
<evidence type="ECO:0000256" key="10">
    <source>
        <dbReference type="ARBA" id="ARBA00030464"/>
    </source>
</evidence>
<evidence type="ECO:0000256" key="3">
    <source>
        <dbReference type="ARBA" id="ARBA00012746"/>
    </source>
</evidence>
<dbReference type="PANTHER" id="PTHR11922">
    <property type="entry name" value="GMP SYNTHASE-RELATED"/>
    <property type="match status" value="1"/>
</dbReference>
<keyword evidence="5 11" id="KW-0547">Nucleotide-binding</keyword>
<dbReference type="EMBL" id="AKWM02000057">
    <property type="protein sequence ID" value="EKR99353.1"/>
    <property type="molecule type" value="Genomic_DNA"/>
</dbReference>
<dbReference type="CDD" id="cd01997">
    <property type="entry name" value="GMP_synthase_C"/>
    <property type="match status" value="1"/>
</dbReference>
<dbReference type="SUPFAM" id="SSF54810">
    <property type="entry name" value="GMP synthetase C-terminal dimerisation domain"/>
    <property type="match status" value="2"/>
</dbReference>
<dbReference type="AlphaFoldDB" id="A0AA87MN49"/>
<dbReference type="CDD" id="cd01742">
    <property type="entry name" value="GATase1_GMP_Synthase"/>
    <property type="match status" value="1"/>
</dbReference>
<dbReference type="GO" id="GO:0005524">
    <property type="term" value="F:ATP binding"/>
    <property type="evidence" value="ECO:0007669"/>
    <property type="project" value="UniProtKB-UniRule"/>
</dbReference>
<dbReference type="InterPro" id="IPR017926">
    <property type="entry name" value="GATASE"/>
</dbReference>
<evidence type="ECO:0000259" key="12">
    <source>
        <dbReference type="PROSITE" id="PS51553"/>
    </source>
</evidence>
<organism evidence="13 14">
    <name type="scientific">Leptospira mayottensis 200901122</name>
    <dbReference type="NCBI Taxonomy" id="1193010"/>
    <lineage>
        <taxon>Bacteria</taxon>
        <taxon>Pseudomonadati</taxon>
        <taxon>Spirochaetota</taxon>
        <taxon>Spirochaetia</taxon>
        <taxon>Leptospirales</taxon>
        <taxon>Leptospiraceae</taxon>
        <taxon>Leptospira</taxon>
    </lineage>
</organism>
<keyword evidence="7 11" id="KW-0658">Purine biosynthesis</keyword>
<dbReference type="NCBIfam" id="NF000848">
    <property type="entry name" value="PRK00074.1"/>
    <property type="match status" value="1"/>
</dbReference>
<dbReference type="EC" id="6.3.5.2" evidence="3"/>
<dbReference type="PRINTS" id="PR00096">
    <property type="entry name" value="GATASE"/>
</dbReference>
<evidence type="ECO:0000256" key="4">
    <source>
        <dbReference type="ARBA" id="ARBA00022598"/>
    </source>
</evidence>
<feature type="binding site" evidence="11">
    <location>
        <begin position="253"/>
        <end position="259"/>
    </location>
    <ligand>
        <name>ATP</name>
        <dbReference type="ChEBI" id="CHEBI:30616"/>
    </ligand>
</feature>
<dbReference type="GO" id="GO:0005829">
    <property type="term" value="C:cytosol"/>
    <property type="evidence" value="ECO:0007669"/>
    <property type="project" value="TreeGrafter"/>
</dbReference>
<dbReference type="InterPro" id="IPR004739">
    <property type="entry name" value="GMP_synth_GATase"/>
</dbReference>
<keyword evidence="8 11" id="KW-0067">ATP-binding</keyword>
<keyword evidence="4 13" id="KW-0436">Ligase</keyword>
<sequence length="631" mass="71084">MMTRFFWSFLRESSFSRIGIRIKIPKRGGMEVRKKIAVVDFGGQYAHLIASRIRRLGAYTEILSNEEPLSNYQKYAGIILSGGPESVYEPDSPTITTRIFELGIPVLGICYGHQLIMKLLGGVVERSGTGEYGPTSLQIYDPGENFLLKNFVGGEQVWMNHADQVVKLPEGFTRIASSKDCGYAVVENSSKKIFGIQFHAEVSHSEKGSLLLDNFIQICGVSKTWGIDQFLKKKIQEIQEAVKPKQKIFMLVSGGVDSTVSYLLLCKALGAEKVFGFLVDTGFMRKGEVLHLQEKLALQDIRLTVRDESNLFYESLKGKSDPEEKRKIVGNLFLEARDRAIKDLDLEHGDWLLGQGTIYPDTIESGGTKHSHTIKTHHNRVEAIQKLIEEGKIIEPIRDLYKDEVRDLGVLLGLEPEWVGRHPFPGPGLVVRMLAVEKKGTNEDQKEIDSYLSTQGLSGKILPVASVGVKGDRRSYANCIVLSDVGTNWKTLDRVATHLSNQFSFINRVVLLPFETDVEKLNFQFTGMQLDKSCSDLLREADYAVESVIRRADLYDKIWQMPIVLLPIGEKKNEKSIVLRPVESQEAMTANFFPMERFLLQEIKNVVSKIGGIRYVFFDLTNKPPGTIEWE</sequence>
<name>A0AA87MN49_9LEPT</name>
<evidence type="ECO:0000256" key="5">
    <source>
        <dbReference type="ARBA" id="ARBA00022741"/>
    </source>
</evidence>
<dbReference type="Proteomes" id="UP000001343">
    <property type="component" value="Unassembled WGS sequence"/>
</dbReference>
<dbReference type="Pfam" id="PF00958">
    <property type="entry name" value="GMP_synt_C"/>
    <property type="match status" value="1"/>
</dbReference>
<reference evidence="13 14" key="1">
    <citation type="journal article" date="2014" name="Int. J. Syst. Evol. Microbiol.">
        <title>Leptospira mayottensis sp. nov., a pathogenic species of the genus Leptospira isolated from humans.</title>
        <authorList>
            <person name="Bourhy P."/>
            <person name="Collet L."/>
            <person name="Brisse S."/>
            <person name="Picardeau M."/>
        </authorList>
    </citation>
    <scope>NUCLEOTIDE SEQUENCE [LARGE SCALE GENOMIC DNA]</scope>
    <source>
        <strain evidence="13 14">200901122</strain>
    </source>
</reference>
<evidence type="ECO:0000256" key="1">
    <source>
        <dbReference type="ARBA" id="ARBA00002332"/>
    </source>
</evidence>